<evidence type="ECO:0000313" key="3">
    <source>
        <dbReference type="Proteomes" id="UP000053958"/>
    </source>
</evidence>
<reference evidence="2 3" key="1">
    <citation type="submission" date="2015-04" db="EMBL/GenBank/DDBJ databases">
        <authorList>
            <person name="Heijne W.H."/>
            <person name="Fedorova N.D."/>
            <person name="Nierman W.C."/>
            <person name="Vollebregt A.W."/>
            <person name="Zhao Z."/>
            <person name="Wu L."/>
            <person name="Kumar M."/>
            <person name="Stam H."/>
            <person name="van den Berg M.A."/>
            <person name="Pel H.J."/>
        </authorList>
    </citation>
    <scope>NUCLEOTIDE SEQUENCE [LARGE SCALE GENOMIC DNA]</scope>
    <source>
        <strain evidence="2 3">CBS 393.64</strain>
    </source>
</reference>
<proteinExistence type="predicted"/>
<comment type="caution">
    <text evidence="2">The sequence shown here is derived from an EMBL/GenBank/DDBJ whole genome shotgun (WGS) entry which is preliminary data.</text>
</comment>
<dbReference type="RefSeq" id="XP_013323945.1">
    <property type="nucleotide sequence ID" value="XM_013468491.1"/>
</dbReference>
<organism evidence="2 3">
    <name type="scientific">Rasamsonia emersonii (strain ATCC 16479 / CBS 393.64 / IMI 116815)</name>
    <dbReference type="NCBI Taxonomy" id="1408163"/>
    <lineage>
        <taxon>Eukaryota</taxon>
        <taxon>Fungi</taxon>
        <taxon>Dikarya</taxon>
        <taxon>Ascomycota</taxon>
        <taxon>Pezizomycotina</taxon>
        <taxon>Eurotiomycetes</taxon>
        <taxon>Eurotiomycetidae</taxon>
        <taxon>Eurotiales</taxon>
        <taxon>Trichocomaceae</taxon>
        <taxon>Rasamsonia</taxon>
    </lineage>
</organism>
<feature type="non-terminal residue" evidence="2">
    <location>
        <position position="1"/>
    </location>
</feature>
<dbReference type="Proteomes" id="UP000053958">
    <property type="component" value="Unassembled WGS sequence"/>
</dbReference>
<dbReference type="EMBL" id="LASV01000667">
    <property type="protein sequence ID" value="KKA17333.1"/>
    <property type="molecule type" value="Genomic_DNA"/>
</dbReference>
<feature type="region of interest" description="Disordered" evidence="1">
    <location>
        <begin position="69"/>
        <end position="93"/>
    </location>
</feature>
<protein>
    <submittedName>
        <fullName evidence="2">Uncharacterized protein</fullName>
    </submittedName>
</protein>
<feature type="compositionally biased region" description="Polar residues" evidence="1">
    <location>
        <begin position="81"/>
        <end position="93"/>
    </location>
</feature>
<dbReference type="AlphaFoldDB" id="A0A0F4YIC2"/>
<sequence>AYDGGAQDRENHGYPNRPDAWREKVMKRMARVDKRLVSVNKSPRFNGMGGVVSAYHQQRPCCVVKEDRSCDQKHDGPNKWTELSRNPRSAFST</sequence>
<gene>
    <name evidence="2" type="ORF">T310_8854</name>
</gene>
<evidence type="ECO:0000256" key="1">
    <source>
        <dbReference type="SAM" id="MobiDB-lite"/>
    </source>
</evidence>
<dbReference type="GeneID" id="25320985"/>
<evidence type="ECO:0000313" key="2">
    <source>
        <dbReference type="EMBL" id="KKA17333.1"/>
    </source>
</evidence>
<name>A0A0F4YIC2_RASE3</name>
<keyword evidence="3" id="KW-1185">Reference proteome</keyword>
<accession>A0A0F4YIC2</accession>